<reference evidence="2 3" key="1">
    <citation type="submission" date="2017-03" db="EMBL/GenBank/DDBJ databases">
        <authorList>
            <person name="Afonso C.L."/>
            <person name="Miller P.J."/>
            <person name="Scott M.A."/>
            <person name="Spackman E."/>
            <person name="Goraichik I."/>
            <person name="Dimitrov K.M."/>
            <person name="Suarez D.L."/>
            <person name="Swayne D.E."/>
        </authorList>
    </citation>
    <scope>NUCLEOTIDE SEQUENCE [LARGE SCALE GENOMIC DNA]</scope>
    <source>
        <strain evidence="2 3">CECT 8625</strain>
    </source>
</reference>
<dbReference type="AlphaFoldDB" id="A0A1X6ZCP9"/>
<dbReference type="Proteomes" id="UP000193570">
    <property type="component" value="Unassembled WGS sequence"/>
</dbReference>
<dbReference type="OrthoDB" id="9800027at2"/>
<keyword evidence="1" id="KW-0732">Signal</keyword>
<organism evidence="2 3">
    <name type="scientific">Roseivivax jejudonensis</name>
    <dbReference type="NCBI Taxonomy" id="1529041"/>
    <lineage>
        <taxon>Bacteria</taxon>
        <taxon>Pseudomonadati</taxon>
        <taxon>Pseudomonadota</taxon>
        <taxon>Alphaproteobacteria</taxon>
        <taxon>Rhodobacterales</taxon>
        <taxon>Roseobacteraceae</taxon>
        <taxon>Roseivivax</taxon>
    </lineage>
</organism>
<dbReference type="RefSeq" id="WP_085791933.1">
    <property type="nucleotide sequence ID" value="NZ_FWFK01000004.1"/>
</dbReference>
<evidence type="ECO:0008006" key="4">
    <source>
        <dbReference type="Google" id="ProtNLM"/>
    </source>
</evidence>
<gene>
    <name evidence="2" type="ORF">ROJ8625_02209</name>
</gene>
<feature type="signal peptide" evidence="1">
    <location>
        <begin position="1"/>
        <end position="19"/>
    </location>
</feature>
<evidence type="ECO:0000256" key="1">
    <source>
        <dbReference type="SAM" id="SignalP"/>
    </source>
</evidence>
<dbReference type="EMBL" id="FWFK01000004">
    <property type="protein sequence ID" value="SLN45867.1"/>
    <property type="molecule type" value="Genomic_DNA"/>
</dbReference>
<feature type="chain" id="PRO_5012665541" description="DUF4242 domain-containing protein" evidence="1">
    <location>
        <begin position="20"/>
        <end position="190"/>
    </location>
</feature>
<dbReference type="InterPro" id="IPR025336">
    <property type="entry name" value="SCO4226-like"/>
</dbReference>
<protein>
    <recommendedName>
        <fullName evidence="4">DUF4242 domain-containing protein</fullName>
    </recommendedName>
</protein>
<proteinExistence type="predicted"/>
<evidence type="ECO:0000313" key="2">
    <source>
        <dbReference type="EMBL" id="SLN45867.1"/>
    </source>
</evidence>
<keyword evidence="3" id="KW-1185">Reference proteome</keyword>
<dbReference type="Pfam" id="PF14026">
    <property type="entry name" value="SCO4226-like"/>
    <property type="match status" value="1"/>
</dbReference>
<accession>A0A1X6ZCP9</accession>
<sequence length="190" mass="20143">MNTSLAWCVALLVAPPVFADQFVVELDAELAAPPEGLMSSHGVTLDETLSAGPDSYAVFTAEDAGMLSQFLAAAAIEPEKVSRVMFVNSPVIGGGAPARDAVREGHDVFVIERPIPGVGTFGMERWRAISAGSNAAIAELGDAIEWDHSYLTDEGTYCIYRADSRDTVRKHGDLAGAPISRITAVSQRAH</sequence>
<evidence type="ECO:0000313" key="3">
    <source>
        <dbReference type="Proteomes" id="UP000193570"/>
    </source>
</evidence>
<name>A0A1X6ZCP9_9RHOB</name>